<name>A0A1F6DUJ8_9BACT</name>
<feature type="binding site" evidence="3">
    <location>
        <position position="35"/>
    </location>
    <ligand>
        <name>substrate</name>
    </ligand>
</feature>
<feature type="binding site" evidence="3">
    <location>
        <position position="69"/>
    </location>
    <ligand>
        <name>substrate</name>
    </ligand>
</feature>
<feature type="binding site" evidence="3">
    <location>
        <begin position="185"/>
        <end position="187"/>
    </location>
    <ligand>
        <name>substrate</name>
    </ligand>
</feature>
<comment type="function">
    <text evidence="3">Catalyzes the condensation of isopentenyl diphosphate (IPP) with allylic pyrophosphates generating different type of terpenoids.</text>
</comment>
<dbReference type="Proteomes" id="UP000177232">
    <property type="component" value="Unassembled WGS sequence"/>
</dbReference>
<dbReference type="HAMAP" id="MF_01139">
    <property type="entry name" value="ISPT"/>
    <property type="match status" value="1"/>
</dbReference>
<dbReference type="PANTHER" id="PTHR10291">
    <property type="entry name" value="DEHYDRODOLICHYL DIPHOSPHATE SYNTHASE FAMILY MEMBER"/>
    <property type="match status" value="1"/>
</dbReference>
<proteinExistence type="inferred from homology"/>
<feature type="binding site" evidence="3">
    <location>
        <position position="198"/>
    </location>
    <ligand>
        <name>Mg(2+)</name>
        <dbReference type="ChEBI" id="CHEBI:18420"/>
    </ligand>
</feature>
<dbReference type="Pfam" id="PF01255">
    <property type="entry name" value="Prenyltransf"/>
    <property type="match status" value="1"/>
</dbReference>
<comment type="caution">
    <text evidence="4">The sequence shown here is derived from an EMBL/GenBank/DDBJ whole genome shotgun (WGS) entry which is preliminary data.</text>
</comment>
<gene>
    <name evidence="4" type="ORF">A3C94_01520</name>
</gene>
<dbReference type="EC" id="2.5.1.-" evidence="3"/>
<keyword evidence="1 3" id="KW-0808">Transferase</keyword>
<dbReference type="GO" id="GO:0045547">
    <property type="term" value="F:ditrans,polycis-polyprenyl diphosphate synthase [(2E,6E)-farnesyl diphosphate specific] activity"/>
    <property type="evidence" value="ECO:0007669"/>
    <property type="project" value="TreeGrafter"/>
</dbReference>
<feature type="binding site" evidence="3">
    <location>
        <begin position="63"/>
        <end position="65"/>
    </location>
    <ligand>
        <name>substrate</name>
    </ligand>
</feature>
<dbReference type="AlphaFoldDB" id="A0A1F6DUJ8"/>
<keyword evidence="3" id="KW-0460">Magnesium</keyword>
<evidence type="ECO:0000256" key="3">
    <source>
        <dbReference type="HAMAP-Rule" id="MF_01139"/>
    </source>
</evidence>
<feature type="binding site" evidence="3">
    <location>
        <position position="67"/>
    </location>
    <ligand>
        <name>substrate</name>
    </ligand>
</feature>
<dbReference type="PROSITE" id="PS01066">
    <property type="entry name" value="UPP_SYNTHASE"/>
    <property type="match status" value="1"/>
</dbReference>
<dbReference type="CDD" id="cd00475">
    <property type="entry name" value="Cis_IPPS"/>
    <property type="match status" value="1"/>
</dbReference>
<feature type="binding site" evidence="3">
    <location>
        <position position="31"/>
    </location>
    <ligand>
        <name>substrate</name>
    </ligand>
</feature>
<feature type="binding site" evidence="3">
    <location>
        <begin position="19"/>
        <end position="22"/>
    </location>
    <ligand>
        <name>substrate</name>
    </ligand>
</feature>
<dbReference type="InterPro" id="IPR018520">
    <property type="entry name" value="UPP_synth-like_CS"/>
</dbReference>
<keyword evidence="3" id="KW-0479">Metal-binding</keyword>
<dbReference type="GO" id="GO:0016094">
    <property type="term" value="P:polyprenol biosynthetic process"/>
    <property type="evidence" value="ECO:0007669"/>
    <property type="project" value="TreeGrafter"/>
</dbReference>
<comment type="cofactor">
    <cofactor evidence="3">
        <name>Mg(2+)</name>
        <dbReference type="ChEBI" id="CHEBI:18420"/>
    </cofactor>
    <text evidence="3">Binds 2 magnesium ions per subunit.</text>
</comment>
<feature type="binding site" evidence="3">
    <location>
        <position position="179"/>
    </location>
    <ligand>
        <name>substrate</name>
    </ligand>
</feature>
<reference evidence="4 5" key="1">
    <citation type="journal article" date="2016" name="Nat. Commun.">
        <title>Thousands of microbial genomes shed light on interconnected biogeochemical processes in an aquifer system.</title>
        <authorList>
            <person name="Anantharaman K."/>
            <person name="Brown C.T."/>
            <person name="Hug L.A."/>
            <person name="Sharon I."/>
            <person name="Castelle C.J."/>
            <person name="Probst A.J."/>
            <person name="Thomas B.C."/>
            <person name="Singh A."/>
            <person name="Wilkins M.J."/>
            <person name="Karaoz U."/>
            <person name="Brodie E.L."/>
            <person name="Williams K.H."/>
            <person name="Hubbard S.S."/>
            <person name="Banfield J.F."/>
        </authorList>
    </citation>
    <scope>NUCLEOTIDE SEQUENCE [LARGE SCALE GENOMIC DNA]</scope>
</reference>
<feature type="active site" description="Proton acceptor" evidence="3">
    <location>
        <position position="66"/>
    </location>
</feature>
<evidence type="ECO:0000313" key="4">
    <source>
        <dbReference type="EMBL" id="OGG64950.1"/>
    </source>
</evidence>
<feature type="binding site" evidence="3">
    <location>
        <position position="23"/>
    </location>
    <ligand>
        <name>substrate</name>
    </ligand>
</feature>
<feature type="active site" evidence="3">
    <location>
        <position position="18"/>
    </location>
</feature>
<dbReference type="EMBL" id="MFLJ01000006">
    <property type="protein sequence ID" value="OGG64950.1"/>
    <property type="molecule type" value="Genomic_DNA"/>
</dbReference>
<dbReference type="Gene3D" id="3.40.1180.10">
    <property type="entry name" value="Decaprenyl diphosphate synthase-like"/>
    <property type="match status" value="1"/>
</dbReference>
<dbReference type="InterPro" id="IPR036424">
    <property type="entry name" value="UPP_synth-like_sf"/>
</dbReference>
<dbReference type="GO" id="GO:0000287">
    <property type="term" value="F:magnesium ion binding"/>
    <property type="evidence" value="ECO:0007669"/>
    <property type="project" value="UniProtKB-UniRule"/>
</dbReference>
<evidence type="ECO:0000256" key="1">
    <source>
        <dbReference type="ARBA" id="ARBA00022679"/>
    </source>
</evidence>
<dbReference type="STRING" id="1798496.A3C94_01520"/>
<dbReference type="NCBIfam" id="TIGR00055">
    <property type="entry name" value="uppS"/>
    <property type="match status" value="1"/>
</dbReference>
<dbReference type="InterPro" id="IPR001441">
    <property type="entry name" value="UPP_synth-like"/>
</dbReference>
<accession>A0A1F6DUJ8</accession>
<evidence type="ECO:0000256" key="2">
    <source>
        <dbReference type="ARBA" id="ARBA00038453"/>
    </source>
</evidence>
<organism evidence="4 5">
    <name type="scientific">Candidatus Kaiserbacteria bacterium RIFCSPHIGHO2_02_FULL_55_17</name>
    <dbReference type="NCBI Taxonomy" id="1798496"/>
    <lineage>
        <taxon>Bacteria</taxon>
        <taxon>Candidatus Kaiseribacteriota</taxon>
    </lineage>
</organism>
<comment type="subunit">
    <text evidence="3">Homodimer.</text>
</comment>
<evidence type="ECO:0000313" key="5">
    <source>
        <dbReference type="Proteomes" id="UP000177232"/>
    </source>
</evidence>
<dbReference type="SUPFAM" id="SSF64005">
    <property type="entry name" value="Undecaprenyl diphosphate synthase"/>
    <property type="match status" value="1"/>
</dbReference>
<feature type="binding site" evidence="3">
    <location>
        <position position="18"/>
    </location>
    <ligand>
        <name>Mg(2+)</name>
        <dbReference type="ChEBI" id="CHEBI:18420"/>
    </ligand>
</feature>
<comment type="similarity">
    <text evidence="2">Belongs to the UPP synthase family. Z-FPP synthase subfamily.</text>
</comment>
<protein>
    <recommendedName>
        <fullName evidence="3">Isoprenyl transferase</fullName>
        <ecNumber evidence="3">2.5.1.-</ecNumber>
    </recommendedName>
</protein>
<dbReference type="PANTHER" id="PTHR10291:SF43">
    <property type="entry name" value="DEHYDRODOLICHYL DIPHOSPHATE SYNTHASE COMPLEX SUBUNIT DHDDS"/>
    <property type="match status" value="1"/>
</dbReference>
<sequence length="230" mass="26375">MNERAKIAMPICVGIIMDGNRRWAKAHNLLKLEGHRAGTETLKNAVHFVRESGISHLIVYAFSTENWNREPAEVSYLMNLFHEAIRNELKELGKEGIRIRFAGQQERFSADLQKAIDDIEEETQKNDLFTLWICFSYGGRAEIVTAAAKAAASGEEITEELLARHLWTADMPDPDIIIRTGGEKRLSGFLPWQAVYSELFFTDTLWPDFKKEEFGAILTEFTLRERRRGK</sequence>